<accession>A0A813DQM2</accession>
<evidence type="ECO:0000256" key="11">
    <source>
        <dbReference type="ARBA" id="ARBA00023212"/>
    </source>
</evidence>
<evidence type="ECO:0000313" key="15">
    <source>
        <dbReference type="EMBL" id="CAE8588829.1"/>
    </source>
</evidence>
<evidence type="ECO:0000313" key="16">
    <source>
        <dbReference type="Proteomes" id="UP000654075"/>
    </source>
</evidence>
<dbReference type="GO" id="GO:0005524">
    <property type="term" value="F:ATP binding"/>
    <property type="evidence" value="ECO:0007669"/>
    <property type="project" value="UniProtKB-KW"/>
</dbReference>
<evidence type="ECO:0000256" key="5">
    <source>
        <dbReference type="ARBA" id="ARBA00022741"/>
    </source>
</evidence>
<sequence length="1172" mass="132073">MTLRSTQGQPFAGASTSGGEVDLASRLYRQGGADATNGLPRLVSTTGRQPFVGGASTGEQGSTRSTVAPVRKAPRGGQPQVLVPHTNYRPITLPSLEAAHAAPQLGATKATGSKALIGTRNASVPVSMVGAHNVPGASKHSRSVGYPTEDLHSQMLMDSVHEAPLAAEDIPKVDPADPSWISPTDFVEFILNHESLTEEFCYMNRSGPYEFEIVPFSKINPNDYMTISIRGVTHYSNGELDYQDLSEWQRDQEMYRKIIEIPFFSKYQRWKLFSVWKSAMRNQRVQKCSRTLNAHLFALDPTLCDSLLRCRTLCVRISTWNLLEVNPMTVYQLEEFEENQKQKRRQIAQDLQEVWVKIKDELHQSCTVSLQDFLKKNGFGQRAAGTEEDNNNEEEVHGERDEDGGGMSYTERATTRTQSETQFRLQLSVNRNTEMVPETDKAPAFEILEFRAQMVRYTTHQFLKTLEGFEEELIAQDAAAALALEQGDAPKVEETTKADVKDKDKEGAKGARKPNFIVECLLESRGLIYQPAGAAIHDVIETALRDALRAVSGTQAFLQVEDFTPFTAPLAELGDALQLEEQQQDLFGLVAQDPKHKELMSGIGARYDGLFDRVVAYASGFQQFVYIFAENSSLQDCSVTFADATLDNFRDALGKYRKQTEDIRAMGRSKDIGLFRLDCRRMQETLLPSPMRCSQLLAEYIPELALQKQAELGQEIKAANERLSQYPSNVDEYVEFNIHLSKVDAQMPDVERRYLEVQEMAEIIREYGIRIDSDTRKAFNDLASTKNQLNAQVTSGKERAEVDVSHFSKALEQDIPELHSRVTDTAEKLQVPDFQDPAKMAPESRKEVLAMLDALEEGVKKAVEDSARFNRYQDVLKVEPTPFENVDELKAAFQVQAKLWRGVDTWEDLSVEWNNQVFATVDVESISKEVANFNKIATQSAKAMPDNEVPKQWGATVLQFKNTLPVVVALRNKALKPRHWEVITSLIGEDLDLDNEEFTLGKMMSMGVDQHMETIMEVSGKATAELSLEEMLNKVKKTWEDLELVVNPYKDSKDVFILGSIEDITVALEDSLVTMSTIAGSRFVGPIRGEVEQWQKDLMLFQETLDEWLTVQRNWMYLESIFGAGDIKKQLPTESAKFMEIDTMWRHIMKETHEYAVALKAATKPGRLELFK</sequence>
<keyword evidence="4" id="KW-0493">Microtubule</keyword>
<reference evidence="15" key="1">
    <citation type="submission" date="2021-02" db="EMBL/GenBank/DDBJ databases">
        <authorList>
            <person name="Dougan E. K."/>
            <person name="Rhodes N."/>
            <person name="Thang M."/>
            <person name="Chan C."/>
        </authorList>
    </citation>
    <scope>NUCLEOTIDE SEQUENCE</scope>
</reference>
<evidence type="ECO:0000256" key="8">
    <source>
        <dbReference type="ARBA" id="ARBA00023054"/>
    </source>
</evidence>
<keyword evidence="5" id="KW-0547">Nucleotide-binding</keyword>
<dbReference type="GO" id="GO:0051959">
    <property type="term" value="F:dynein light intermediate chain binding"/>
    <property type="evidence" value="ECO:0007669"/>
    <property type="project" value="InterPro"/>
</dbReference>
<name>A0A813DQM2_POLGL</name>
<keyword evidence="3" id="KW-0963">Cytoplasm</keyword>
<evidence type="ECO:0000256" key="12">
    <source>
        <dbReference type="ARBA" id="ARBA00023273"/>
    </source>
</evidence>
<comment type="subcellular location">
    <subcellularLocation>
        <location evidence="1">Cytoplasm</location>
        <location evidence="1">Cytoskeleton</location>
        <location evidence="1">Cilium axoneme</location>
    </subcellularLocation>
</comment>
<dbReference type="InterPro" id="IPR042222">
    <property type="entry name" value="Dynein_2_N"/>
</dbReference>
<dbReference type="GO" id="GO:0007018">
    <property type="term" value="P:microtubule-based movement"/>
    <property type="evidence" value="ECO:0007669"/>
    <property type="project" value="InterPro"/>
</dbReference>
<feature type="region of interest" description="Disordered" evidence="13">
    <location>
        <begin position="32"/>
        <end position="83"/>
    </location>
</feature>
<dbReference type="FunFam" id="1.10.287.2620:FF:000002">
    <property type="entry name" value="Dynein heavy chain 2, axonemal"/>
    <property type="match status" value="1"/>
</dbReference>
<dbReference type="OrthoDB" id="447173at2759"/>
<dbReference type="PANTHER" id="PTHR45703">
    <property type="entry name" value="DYNEIN HEAVY CHAIN"/>
    <property type="match status" value="1"/>
</dbReference>
<evidence type="ECO:0000259" key="14">
    <source>
        <dbReference type="Pfam" id="PF08393"/>
    </source>
</evidence>
<dbReference type="OMA" id="MKETHEY"/>
<evidence type="ECO:0000256" key="6">
    <source>
        <dbReference type="ARBA" id="ARBA00022840"/>
    </source>
</evidence>
<dbReference type="AlphaFoldDB" id="A0A813DQM2"/>
<keyword evidence="12" id="KW-0966">Cell projection</keyword>
<gene>
    <name evidence="15" type="ORF">PGLA1383_LOCUS7613</name>
</gene>
<evidence type="ECO:0000256" key="10">
    <source>
        <dbReference type="ARBA" id="ARBA00023175"/>
    </source>
</evidence>
<dbReference type="FunFam" id="1.20.140.100:FF:000001">
    <property type="entry name" value="dynein heavy chain 17, axonemal"/>
    <property type="match status" value="1"/>
</dbReference>
<organism evidence="15 16">
    <name type="scientific">Polarella glacialis</name>
    <name type="common">Dinoflagellate</name>
    <dbReference type="NCBI Taxonomy" id="89957"/>
    <lineage>
        <taxon>Eukaryota</taxon>
        <taxon>Sar</taxon>
        <taxon>Alveolata</taxon>
        <taxon>Dinophyceae</taxon>
        <taxon>Suessiales</taxon>
        <taxon>Suessiaceae</taxon>
        <taxon>Polarella</taxon>
    </lineage>
</organism>
<evidence type="ECO:0000256" key="13">
    <source>
        <dbReference type="SAM" id="MobiDB-lite"/>
    </source>
</evidence>
<dbReference type="GO" id="GO:0005874">
    <property type="term" value="C:microtubule"/>
    <property type="evidence" value="ECO:0007669"/>
    <property type="project" value="UniProtKB-KW"/>
</dbReference>
<keyword evidence="8" id="KW-0175">Coiled coil</keyword>
<dbReference type="Pfam" id="PF08393">
    <property type="entry name" value="DHC_N2"/>
    <property type="match status" value="1"/>
</dbReference>
<evidence type="ECO:0000256" key="1">
    <source>
        <dbReference type="ARBA" id="ARBA00004430"/>
    </source>
</evidence>
<dbReference type="InterPro" id="IPR026983">
    <property type="entry name" value="DHC"/>
</dbReference>
<evidence type="ECO:0000256" key="3">
    <source>
        <dbReference type="ARBA" id="ARBA00022490"/>
    </source>
</evidence>
<protein>
    <recommendedName>
        <fullName evidence="14">Dynein heavy chain linker domain-containing protein</fullName>
    </recommendedName>
</protein>
<feature type="domain" description="Dynein heavy chain linker" evidence="14">
    <location>
        <begin position="887"/>
        <end position="1171"/>
    </location>
</feature>
<dbReference type="Gene3D" id="1.20.140.100">
    <property type="entry name" value="Dynein heavy chain, N-terminal domain 2"/>
    <property type="match status" value="1"/>
</dbReference>
<evidence type="ECO:0000256" key="2">
    <source>
        <dbReference type="ARBA" id="ARBA00008887"/>
    </source>
</evidence>
<keyword evidence="10" id="KW-0505">Motor protein</keyword>
<dbReference type="GO" id="GO:0045505">
    <property type="term" value="F:dynein intermediate chain binding"/>
    <property type="evidence" value="ECO:0007669"/>
    <property type="project" value="InterPro"/>
</dbReference>
<evidence type="ECO:0000256" key="9">
    <source>
        <dbReference type="ARBA" id="ARBA00023069"/>
    </source>
</evidence>
<feature type="non-terminal residue" evidence="15">
    <location>
        <position position="1172"/>
    </location>
</feature>
<dbReference type="PANTHER" id="PTHR45703:SF36">
    <property type="entry name" value="DYNEIN HEAVY CHAIN, CYTOPLASMIC"/>
    <property type="match status" value="1"/>
</dbReference>
<keyword evidence="9" id="KW-0969">Cilium</keyword>
<evidence type="ECO:0000256" key="4">
    <source>
        <dbReference type="ARBA" id="ARBA00022701"/>
    </source>
</evidence>
<dbReference type="Proteomes" id="UP000654075">
    <property type="component" value="Unassembled WGS sequence"/>
</dbReference>
<feature type="compositionally biased region" description="Polar residues" evidence="13">
    <location>
        <begin position="411"/>
        <end position="422"/>
    </location>
</feature>
<keyword evidence="6" id="KW-0067">ATP-binding</keyword>
<feature type="compositionally biased region" description="Polar residues" evidence="13">
    <location>
        <begin position="57"/>
        <end position="66"/>
    </location>
</feature>
<dbReference type="InterPro" id="IPR013602">
    <property type="entry name" value="Dynein_heavy_linker"/>
</dbReference>
<proteinExistence type="inferred from homology"/>
<dbReference type="Gene3D" id="1.10.287.2620">
    <property type="match status" value="1"/>
</dbReference>
<dbReference type="EMBL" id="CAJNNV010003346">
    <property type="protein sequence ID" value="CAE8588829.1"/>
    <property type="molecule type" value="Genomic_DNA"/>
</dbReference>
<comment type="similarity">
    <text evidence="2">Belongs to the dynein heavy chain family.</text>
</comment>
<keyword evidence="11" id="KW-0206">Cytoskeleton</keyword>
<evidence type="ECO:0000256" key="7">
    <source>
        <dbReference type="ARBA" id="ARBA00023017"/>
    </source>
</evidence>
<keyword evidence="16" id="KW-1185">Reference proteome</keyword>
<dbReference type="GO" id="GO:0030286">
    <property type="term" value="C:dynein complex"/>
    <property type="evidence" value="ECO:0007669"/>
    <property type="project" value="UniProtKB-KW"/>
</dbReference>
<dbReference type="GO" id="GO:0005930">
    <property type="term" value="C:axoneme"/>
    <property type="evidence" value="ECO:0007669"/>
    <property type="project" value="UniProtKB-SubCell"/>
</dbReference>
<comment type="caution">
    <text evidence="15">The sequence shown here is derived from an EMBL/GenBank/DDBJ whole genome shotgun (WGS) entry which is preliminary data.</text>
</comment>
<keyword evidence="7" id="KW-0243">Dynein</keyword>
<feature type="region of interest" description="Disordered" evidence="13">
    <location>
        <begin position="381"/>
        <end position="422"/>
    </location>
</feature>